<evidence type="ECO:0000313" key="6">
    <source>
        <dbReference type="Proteomes" id="UP001055167"/>
    </source>
</evidence>
<dbReference type="CDD" id="cd06312">
    <property type="entry name" value="PBP1_ABC_sugar_binding-like"/>
    <property type="match status" value="1"/>
</dbReference>
<dbReference type="InterPro" id="IPR025997">
    <property type="entry name" value="SBP_2_dom"/>
</dbReference>
<evidence type="ECO:0000256" key="3">
    <source>
        <dbReference type="SAM" id="SignalP"/>
    </source>
</evidence>
<name>A0ABQ4QR63_9HYPH</name>
<dbReference type="PANTHER" id="PTHR30036">
    <property type="entry name" value="D-XYLOSE-BINDING PERIPLASMIC PROTEIN"/>
    <property type="match status" value="1"/>
</dbReference>
<organism evidence="5 6">
    <name type="scientific">Methylobacterium crusticola</name>
    <dbReference type="NCBI Taxonomy" id="1697972"/>
    <lineage>
        <taxon>Bacteria</taxon>
        <taxon>Pseudomonadati</taxon>
        <taxon>Pseudomonadota</taxon>
        <taxon>Alphaproteobacteria</taxon>
        <taxon>Hyphomicrobiales</taxon>
        <taxon>Methylobacteriaceae</taxon>
        <taxon>Methylobacterium</taxon>
    </lineage>
</organism>
<dbReference type="Pfam" id="PF13407">
    <property type="entry name" value="Peripla_BP_4"/>
    <property type="match status" value="1"/>
</dbReference>
<proteinExistence type="inferred from homology"/>
<feature type="domain" description="Periplasmic binding protein" evidence="4">
    <location>
        <begin position="31"/>
        <end position="279"/>
    </location>
</feature>
<keyword evidence="6" id="KW-1185">Reference proteome</keyword>
<dbReference type="InterPro" id="IPR050555">
    <property type="entry name" value="Bact_Solute-Bind_Prot2"/>
</dbReference>
<reference evidence="5" key="2">
    <citation type="submission" date="2021-08" db="EMBL/GenBank/DDBJ databases">
        <authorList>
            <person name="Tani A."/>
            <person name="Ola A."/>
            <person name="Ogura Y."/>
            <person name="Katsura K."/>
            <person name="Hayashi T."/>
        </authorList>
    </citation>
    <scope>NUCLEOTIDE SEQUENCE</scope>
    <source>
        <strain evidence="5">KCTC 52305</strain>
    </source>
</reference>
<dbReference type="Gene3D" id="3.40.50.2300">
    <property type="match status" value="2"/>
</dbReference>
<dbReference type="PANTHER" id="PTHR30036:SF7">
    <property type="entry name" value="ABC TRANSPORTER PERIPLASMIC-BINDING PROTEIN YPHF"/>
    <property type="match status" value="1"/>
</dbReference>
<keyword evidence="3" id="KW-0732">Signal</keyword>
<evidence type="ECO:0000256" key="1">
    <source>
        <dbReference type="ARBA" id="ARBA00004418"/>
    </source>
</evidence>
<gene>
    <name evidence="5" type="ORF">OPKNFCMD_0502</name>
</gene>
<accession>A0ABQ4QR63</accession>
<dbReference type="Proteomes" id="UP001055167">
    <property type="component" value="Unassembled WGS sequence"/>
</dbReference>
<sequence>MRTGLKQGLAAGFVCAGWLVGAPAGAKDITIAVVTHGQASDAFWSIVKDGATKAAKDNGVNVVYRAPETFDVVAMGQLIDAAVNQSPDGIVVSNPDPDALGPSIRKAVAAGIPVISINAGADAAPRLGIALHVGQDELAAGRILGARLKGEGFKNAVCVYHEVGNVSLDRRCKGLQEGLQGKGTVLPVSTDPAETRAKVGAALTRDASVDVVVGLASAFGGEPAVEAVDAAGLSGRVKVATFDLSPAFLTNIVKGKALFALDQQPFLQGYLPVSLLAVKARYGRLPTSDIATGPSFVVKPQAERILASAGRASR</sequence>
<comment type="caution">
    <text evidence="5">The sequence shown here is derived from an EMBL/GenBank/DDBJ whole genome shotgun (WGS) entry which is preliminary data.</text>
</comment>
<comment type="subcellular location">
    <subcellularLocation>
        <location evidence="1">Periplasm</location>
    </subcellularLocation>
</comment>
<dbReference type="InterPro" id="IPR028082">
    <property type="entry name" value="Peripla_BP_I"/>
</dbReference>
<feature type="chain" id="PRO_5045945132" description="Periplasmic binding protein domain-containing protein" evidence="3">
    <location>
        <begin position="27"/>
        <end position="314"/>
    </location>
</feature>
<evidence type="ECO:0000259" key="4">
    <source>
        <dbReference type="Pfam" id="PF13407"/>
    </source>
</evidence>
<dbReference type="SUPFAM" id="SSF53822">
    <property type="entry name" value="Periplasmic binding protein-like I"/>
    <property type="match status" value="1"/>
</dbReference>
<dbReference type="EMBL" id="BPQH01000001">
    <property type="protein sequence ID" value="GJD47791.1"/>
    <property type="molecule type" value="Genomic_DNA"/>
</dbReference>
<protein>
    <recommendedName>
        <fullName evidence="4">Periplasmic binding protein domain-containing protein</fullName>
    </recommendedName>
</protein>
<dbReference type="RefSeq" id="WP_128560819.1">
    <property type="nucleotide sequence ID" value="NZ_BPQH01000001.1"/>
</dbReference>
<evidence type="ECO:0000313" key="5">
    <source>
        <dbReference type="EMBL" id="GJD47791.1"/>
    </source>
</evidence>
<evidence type="ECO:0000256" key="2">
    <source>
        <dbReference type="ARBA" id="ARBA00007639"/>
    </source>
</evidence>
<comment type="similarity">
    <text evidence="2">Belongs to the bacterial solute-binding protein 2 family.</text>
</comment>
<feature type="signal peptide" evidence="3">
    <location>
        <begin position="1"/>
        <end position="26"/>
    </location>
</feature>
<reference evidence="5" key="1">
    <citation type="journal article" date="2021" name="Front. Microbiol.">
        <title>Comprehensive Comparative Genomics and Phenotyping of Methylobacterium Species.</title>
        <authorList>
            <person name="Alessa O."/>
            <person name="Ogura Y."/>
            <person name="Fujitani Y."/>
            <person name="Takami H."/>
            <person name="Hayashi T."/>
            <person name="Sahin N."/>
            <person name="Tani A."/>
        </authorList>
    </citation>
    <scope>NUCLEOTIDE SEQUENCE</scope>
    <source>
        <strain evidence="5">KCTC 52305</strain>
    </source>
</reference>